<comment type="caution">
    <text evidence="2">The sequence shown here is derived from an EMBL/GenBank/DDBJ whole genome shotgun (WGS) entry which is preliminary data.</text>
</comment>
<protein>
    <submittedName>
        <fullName evidence="2">Uncharacterized protein</fullName>
    </submittedName>
</protein>
<evidence type="ECO:0000313" key="3">
    <source>
        <dbReference type="Proteomes" id="UP001152321"/>
    </source>
</evidence>
<keyword evidence="1" id="KW-0732">Signal</keyword>
<organism evidence="2 3">
    <name type="scientific">Bdellovibrio svalbardensis</name>
    <dbReference type="NCBI Taxonomy" id="2972972"/>
    <lineage>
        <taxon>Bacteria</taxon>
        <taxon>Pseudomonadati</taxon>
        <taxon>Bdellovibrionota</taxon>
        <taxon>Bdellovibrionia</taxon>
        <taxon>Bdellovibrionales</taxon>
        <taxon>Pseudobdellovibrionaceae</taxon>
        <taxon>Bdellovibrio</taxon>
    </lineage>
</organism>
<dbReference type="Proteomes" id="UP001152321">
    <property type="component" value="Unassembled WGS sequence"/>
</dbReference>
<feature type="signal peptide" evidence="1">
    <location>
        <begin position="1"/>
        <end position="23"/>
    </location>
</feature>
<evidence type="ECO:0000256" key="1">
    <source>
        <dbReference type="SAM" id="SignalP"/>
    </source>
</evidence>
<dbReference type="EMBL" id="JANRMI010000001">
    <property type="protein sequence ID" value="MDG0815800.1"/>
    <property type="molecule type" value="Genomic_DNA"/>
</dbReference>
<reference evidence="2" key="1">
    <citation type="submission" date="2022-08" db="EMBL/GenBank/DDBJ databases">
        <title>Novel Bdellovibrio Species Isolated from Svalbard: Designation Bdellovibrio svalbardensis.</title>
        <authorList>
            <person name="Mitchell R.J."/>
            <person name="Choi S.Y."/>
        </authorList>
    </citation>
    <scope>NUCLEOTIDE SEQUENCE</scope>
    <source>
        <strain evidence="2">PAP01</strain>
    </source>
</reference>
<gene>
    <name evidence="2" type="ORF">NWE73_05470</name>
</gene>
<dbReference type="RefSeq" id="WP_277577269.1">
    <property type="nucleotide sequence ID" value="NZ_JANRMI010000001.1"/>
</dbReference>
<accession>A0ABT6DG29</accession>
<feature type="chain" id="PRO_5046469826" evidence="1">
    <location>
        <begin position="24"/>
        <end position="173"/>
    </location>
</feature>
<evidence type="ECO:0000313" key="2">
    <source>
        <dbReference type="EMBL" id="MDG0815800.1"/>
    </source>
</evidence>
<proteinExistence type="predicted"/>
<name>A0ABT6DG29_9BACT</name>
<dbReference type="PROSITE" id="PS51257">
    <property type="entry name" value="PROKAR_LIPOPROTEIN"/>
    <property type="match status" value="1"/>
</dbReference>
<sequence length="173" mass="18624">MKISLISYVTVMLSLFATNVASAASTSCSRGISVVAPEFARINDRGSLEILNIPSSVRCLSDSLSNHKVSVTVFVSNGSSVVQRNAEVLVRQINDTGGSVYNSLDAVVDIADIAGSGKVWFNISIDGRVYEYVSQSRAAAFDFSKLGVVIDFNGWLVRVQYLVFGSSKTATRR</sequence>
<keyword evidence="3" id="KW-1185">Reference proteome</keyword>